<dbReference type="GO" id="GO:0004674">
    <property type="term" value="F:protein serine/threonine kinase activity"/>
    <property type="evidence" value="ECO:0007669"/>
    <property type="project" value="UniProtKB-KW"/>
</dbReference>
<dbReference type="Proteomes" id="UP000018040">
    <property type="component" value="Unassembled WGS sequence"/>
</dbReference>
<feature type="transmembrane region" description="Helical" evidence="1">
    <location>
        <begin position="120"/>
        <end position="144"/>
    </location>
</feature>
<keyword evidence="2" id="KW-0723">Serine/threonine-protein kinase</keyword>
<keyword evidence="1" id="KW-1133">Transmembrane helix</keyword>
<dbReference type="PANTHER" id="PTHR23275:SF100">
    <property type="entry name" value="EGF-LIKE DOMAIN-CONTAINING PROTEIN"/>
    <property type="match status" value="1"/>
</dbReference>
<dbReference type="Pfam" id="PF03302">
    <property type="entry name" value="VSP"/>
    <property type="match status" value="1"/>
</dbReference>
<keyword evidence="1" id="KW-0812">Transmembrane</keyword>
<evidence type="ECO:0000313" key="3">
    <source>
        <dbReference type="Proteomes" id="UP000018040"/>
    </source>
</evidence>
<comment type="caution">
    <text evidence="2">The sequence shown here is derived from an EMBL/GenBank/DDBJ whole genome shotgun (WGS) entry which is preliminary data.</text>
</comment>
<keyword evidence="2" id="KW-0418">Kinase</keyword>
<reference evidence="3" key="1">
    <citation type="submission" date="2012-02" db="EMBL/GenBank/DDBJ databases">
        <title>Genome sequencing of Giardia lamblia Genotypes A2 and B isolates (DH and GS) and comparative analysis with the genomes of Genotypes A1 and E (WB and Pig).</title>
        <authorList>
            <person name="Adam R."/>
            <person name="Dahlstrom E."/>
            <person name="Martens C."/>
            <person name="Bruno D."/>
            <person name="Barbian K."/>
            <person name="Porcella S.F."/>
            <person name="Nash T."/>
        </authorList>
    </citation>
    <scope>NUCLEOTIDE SEQUENCE</scope>
    <source>
        <strain evidence="3">GS</strain>
    </source>
</reference>
<keyword evidence="2" id="KW-0808">Transferase</keyword>
<dbReference type="InterPro" id="IPR005127">
    <property type="entry name" value="Giardia_VSP"/>
</dbReference>
<organism evidence="2 3">
    <name type="scientific">Giardia intestinalis</name>
    <name type="common">Giardia lamblia</name>
    <dbReference type="NCBI Taxonomy" id="5741"/>
    <lineage>
        <taxon>Eukaryota</taxon>
        <taxon>Metamonada</taxon>
        <taxon>Diplomonadida</taxon>
        <taxon>Hexamitidae</taxon>
        <taxon>Giardiinae</taxon>
        <taxon>Giardia</taxon>
    </lineage>
</organism>
<dbReference type="AlphaFoldDB" id="V6TM89"/>
<evidence type="ECO:0000256" key="1">
    <source>
        <dbReference type="SAM" id="Phobius"/>
    </source>
</evidence>
<feature type="non-terminal residue" evidence="2">
    <location>
        <position position="1"/>
    </location>
</feature>
<keyword evidence="1" id="KW-0472">Membrane</keyword>
<reference evidence="2 3" key="2">
    <citation type="journal article" date="2013" name="Genome Biol. Evol.">
        <title>Genome sequencing of Giardia lamblia genotypes A2 and B isolates (DH and GS) and comparative analysis with the genomes of genotypes A1 and E (WB and Pig).</title>
        <authorList>
            <person name="Adam R.D."/>
            <person name="Dahlstrom E.W."/>
            <person name="Martens C.A."/>
            <person name="Bruno D.P."/>
            <person name="Barbian K.D."/>
            <person name="Ricklefs S.M."/>
            <person name="Hernandez M.M."/>
            <person name="Narla N.P."/>
            <person name="Patel R.B."/>
            <person name="Porcella S.F."/>
            <person name="Nash T.E."/>
        </authorList>
    </citation>
    <scope>NUCLEOTIDE SEQUENCE [LARGE SCALE GENOMIC DNA]</scope>
    <source>
        <strain evidence="2 3">GS</strain>
    </source>
</reference>
<accession>V6TM89</accession>
<dbReference type="PANTHER" id="PTHR23275">
    <property type="entry name" value="CABRIOLET.-RELATED"/>
    <property type="match status" value="1"/>
</dbReference>
<dbReference type="OrthoDB" id="4062651at2759"/>
<dbReference type="EMBL" id="AHHH01000323">
    <property type="protein sequence ID" value="ESU40103.1"/>
    <property type="molecule type" value="Genomic_DNA"/>
</dbReference>
<dbReference type="InterPro" id="IPR052798">
    <property type="entry name" value="Giardia_VSA"/>
</dbReference>
<gene>
    <name evidence="2" type="ORF">GSB_155577</name>
</gene>
<evidence type="ECO:0000313" key="2">
    <source>
        <dbReference type="EMBL" id="ESU40103.1"/>
    </source>
</evidence>
<protein>
    <submittedName>
        <fullName evidence="2">Serine/threonine protein kinase</fullName>
    </submittedName>
</protein>
<name>V6TM89_GIAIN</name>
<sequence>VVIYAQPETVPTQCSVAASRAIYPSLSLPHSVVLLCEPRCMSLCSPPCVQRCDSVPRAAACYWTHLSGSTCTSCESNSGSITDVRGCASCAPPTGSTGPVLCYLVRDSASVNKTGLSSGAIAGISIAVIAVVGGLVGFLCWWFVCRGKA</sequence>
<proteinExistence type="predicted"/>